<dbReference type="InterPro" id="IPR030898">
    <property type="entry name" value="3metArgNH2trans"/>
</dbReference>
<dbReference type="InterPro" id="IPR015421">
    <property type="entry name" value="PyrdxlP-dep_Trfase_major"/>
</dbReference>
<sequence>MLRITSQNSPYTLLQQRLQYIALHPDRPFTILIENVPQWDTPLQPVTSKQSYICDYAPCNGYDFLLNGLKERDQSKYQSYVQNENMLITNGAMHALSLIFRSLYKPGGIALVQAPVLGNIADILKASGYQIVYFSSDQAEMLGQLEPLYTDDVRFIYINTPHNPFGGILSESVVKELVNFAQERNVALIADMIYDSYTFDGNVTYSPLVVSTDWQHLYTVNSMSKNYGAPGLRIGWITSDMENIKKLSGLCEAECVAISGLSQLQAYDLIQKGNDELVAIVRHRKEYVEQQLAKIENIQYHIPAGGTQFFVKLPVDDIDLFADFVLLEYGLALTTTSNYDGIECSYIRVPIIHSVEMIEKALELLVKGMEEFGRLCHSDSVLGARN</sequence>
<reference evidence="8 9" key="1">
    <citation type="submission" date="2023-07" db="EMBL/GenBank/DDBJ databases">
        <title>Genomic Encyclopedia of Type Strains, Phase IV (KMG-IV): sequencing the most valuable type-strain genomes for metagenomic binning, comparative biology and taxonomic classification.</title>
        <authorList>
            <person name="Goeker M."/>
        </authorList>
    </citation>
    <scope>NUCLEOTIDE SEQUENCE [LARGE SCALE GENOMIC DNA]</scope>
    <source>
        <strain evidence="8 9">DSM 46876</strain>
    </source>
</reference>
<accession>A0AAJ1TM40</accession>
<keyword evidence="5" id="KW-0663">Pyridoxal phosphate</keyword>
<dbReference type="GO" id="GO:0008483">
    <property type="term" value="F:transaminase activity"/>
    <property type="evidence" value="ECO:0007669"/>
    <property type="project" value="UniProtKB-KW"/>
</dbReference>
<evidence type="ECO:0000256" key="6">
    <source>
        <dbReference type="RuleBase" id="RU000481"/>
    </source>
</evidence>
<comment type="caution">
    <text evidence="8">The sequence shown here is derived from an EMBL/GenBank/DDBJ whole genome shotgun (WGS) entry which is preliminary data.</text>
</comment>
<dbReference type="PROSITE" id="PS00105">
    <property type="entry name" value="AA_TRANSFER_CLASS_1"/>
    <property type="match status" value="1"/>
</dbReference>
<evidence type="ECO:0000256" key="2">
    <source>
        <dbReference type="ARBA" id="ARBA00007441"/>
    </source>
</evidence>
<dbReference type="GO" id="GO:0006520">
    <property type="term" value="P:amino acid metabolic process"/>
    <property type="evidence" value="ECO:0007669"/>
    <property type="project" value="InterPro"/>
</dbReference>
<evidence type="ECO:0000259" key="7">
    <source>
        <dbReference type="Pfam" id="PF00155"/>
    </source>
</evidence>
<dbReference type="CDD" id="cd00609">
    <property type="entry name" value="AAT_like"/>
    <property type="match status" value="1"/>
</dbReference>
<keyword evidence="9" id="KW-1185">Reference proteome</keyword>
<protein>
    <recommendedName>
        <fullName evidence="6">Aminotransferase</fullName>
        <ecNumber evidence="6">2.6.1.-</ecNumber>
    </recommendedName>
</protein>
<evidence type="ECO:0000313" key="8">
    <source>
        <dbReference type="EMBL" id="MDQ0418699.1"/>
    </source>
</evidence>
<organism evidence="8 9">
    <name type="scientific">Croceifilum oryzae</name>
    <dbReference type="NCBI Taxonomy" id="1553429"/>
    <lineage>
        <taxon>Bacteria</taxon>
        <taxon>Bacillati</taxon>
        <taxon>Bacillota</taxon>
        <taxon>Bacilli</taxon>
        <taxon>Bacillales</taxon>
        <taxon>Thermoactinomycetaceae</taxon>
        <taxon>Croceifilum</taxon>
    </lineage>
</organism>
<dbReference type="InterPro" id="IPR015424">
    <property type="entry name" value="PyrdxlP-dep_Trfase"/>
</dbReference>
<dbReference type="AlphaFoldDB" id="A0AAJ1TM40"/>
<gene>
    <name evidence="8" type="ORF">J2Z48_002902</name>
</gene>
<keyword evidence="4 6" id="KW-0808">Transferase</keyword>
<dbReference type="PANTHER" id="PTHR46383">
    <property type="entry name" value="ASPARTATE AMINOTRANSFERASE"/>
    <property type="match status" value="1"/>
</dbReference>
<dbReference type="InterPro" id="IPR050596">
    <property type="entry name" value="AspAT/PAT-like"/>
</dbReference>
<dbReference type="InterPro" id="IPR015422">
    <property type="entry name" value="PyrdxlP-dep_Trfase_small"/>
</dbReference>
<dbReference type="Pfam" id="PF00155">
    <property type="entry name" value="Aminotran_1_2"/>
    <property type="match status" value="1"/>
</dbReference>
<dbReference type="PANTHER" id="PTHR46383:SF1">
    <property type="entry name" value="ASPARTATE AMINOTRANSFERASE"/>
    <property type="match status" value="1"/>
</dbReference>
<comment type="cofactor">
    <cofactor evidence="1 6">
        <name>pyridoxal 5'-phosphate</name>
        <dbReference type="ChEBI" id="CHEBI:597326"/>
    </cofactor>
</comment>
<dbReference type="NCBIfam" id="TIGR04544">
    <property type="entry name" value="3metArgNH2trans"/>
    <property type="match status" value="1"/>
</dbReference>
<comment type="similarity">
    <text evidence="2 6">Belongs to the class-I pyridoxal-phosphate-dependent aminotransferase family.</text>
</comment>
<dbReference type="Gene3D" id="3.40.640.10">
    <property type="entry name" value="Type I PLP-dependent aspartate aminotransferase-like (Major domain)"/>
    <property type="match status" value="1"/>
</dbReference>
<feature type="domain" description="Aminotransferase class I/classII large" evidence="7">
    <location>
        <begin position="55"/>
        <end position="363"/>
    </location>
</feature>
<evidence type="ECO:0000256" key="4">
    <source>
        <dbReference type="ARBA" id="ARBA00022679"/>
    </source>
</evidence>
<evidence type="ECO:0000256" key="3">
    <source>
        <dbReference type="ARBA" id="ARBA00022576"/>
    </source>
</evidence>
<dbReference type="Proteomes" id="UP001238450">
    <property type="component" value="Unassembled WGS sequence"/>
</dbReference>
<dbReference type="RefSeq" id="WP_307254602.1">
    <property type="nucleotide sequence ID" value="NZ_JAUSUV010000016.1"/>
</dbReference>
<dbReference type="InterPro" id="IPR004839">
    <property type="entry name" value="Aminotransferase_I/II_large"/>
</dbReference>
<dbReference type="SUPFAM" id="SSF53383">
    <property type="entry name" value="PLP-dependent transferases"/>
    <property type="match status" value="1"/>
</dbReference>
<dbReference type="GO" id="GO:0030170">
    <property type="term" value="F:pyridoxal phosphate binding"/>
    <property type="evidence" value="ECO:0007669"/>
    <property type="project" value="InterPro"/>
</dbReference>
<proteinExistence type="inferred from homology"/>
<name>A0AAJ1TM40_9BACL</name>
<dbReference type="InterPro" id="IPR004838">
    <property type="entry name" value="NHTrfase_class1_PyrdxlP-BS"/>
</dbReference>
<dbReference type="EMBL" id="JAUSUV010000016">
    <property type="protein sequence ID" value="MDQ0418699.1"/>
    <property type="molecule type" value="Genomic_DNA"/>
</dbReference>
<dbReference type="Gene3D" id="3.90.1150.10">
    <property type="entry name" value="Aspartate Aminotransferase, domain 1"/>
    <property type="match status" value="1"/>
</dbReference>
<keyword evidence="3 6" id="KW-0032">Aminotransferase</keyword>
<evidence type="ECO:0000256" key="1">
    <source>
        <dbReference type="ARBA" id="ARBA00001933"/>
    </source>
</evidence>
<dbReference type="EC" id="2.6.1.-" evidence="6"/>
<evidence type="ECO:0000256" key="5">
    <source>
        <dbReference type="ARBA" id="ARBA00022898"/>
    </source>
</evidence>
<evidence type="ECO:0000313" key="9">
    <source>
        <dbReference type="Proteomes" id="UP001238450"/>
    </source>
</evidence>